<sequence length="180" mass="19878">MNWVMSLHHAIDALLNSPLSSTLLDFYSRGCDPAILGDFATWRPPLPPRSRLAAKPTHALSPFLRPRNTNKDLWPPDAPARVPRPFRRTLRIYAVIAAACTPLPATPSPRACACTRLALLDRSRPLLERPVHNISLNVAAADAAAIVIHFARRDIRINIALRTASIGLCCCHIPPLLPLW</sequence>
<evidence type="ECO:0000313" key="2">
    <source>
        <dbReference type="Proteomes" id="UP001397290"/>
    </source>
</evidence>
<gene>
    <name evidence="1" type="ORF">G3M48_002034</name>
</gene>
<keyword evidence="2" id="KW-1185">Reference proteome</keyword>
<dbReference type="Proteomes" id="UP001397290">
    <property type="component" value="Unassembled WGS sequence"/>
</dbReference>
<organism evidence="1 2">
    <name type="scientific">Beauveria asiatica</name>
    <dbReference type="NCBI Taxonomy" id="1069075"/>
    <lineage>
        <taxon>Eukaryota</taxon>
        <taxon>Fungi</taxon>
        <taxon>Dikarya</taxon>
        <taxon>Ascomycota</taxon>
        <taxon>Pezizomycotina</taxon>
        <taxon>Sordariomycetes</taxon>
        <taxon>Hypocreomycetidae</taxon>
        <taxon>Hypocreales</taxon>
        <taxon>Cordycipitaceae</taxon>
        <taxon>Beauveria</taxon>
    </lineage>
</organism>
<evidence type="ECO:0000313" key="1">
    <source>
        <dbReference type="EMBL" id="KAK8147193.1"/>
    </source>
</evidence>
<protein>
    <submittedName>
        <fullName evidence="1">Uncharacterized protein</fullName>
    </submittedName>
</protein>
<dbReference type="EMBL" id="JAAHCF010000164">
    <property type="protein sequence ID" value="KAK8147193.1"/>
    <property type="molecule type" value="Genomic_DNA"/>
</dbReference>
<name>A0AAW0RYU7_9HYPO</name>
<accession>A0AAW0RYU7</accession>
<dbReference type="AlphaFoldDB" id="A0AAW0RYU7"/>
<proteinExistence type="predicted"/>
<comment type="caution">
    <text evidence="1">The sequence shown here is derived from an EMBL/GenBank/DDBJ whole genome shotgun (WGS) entry which is preliminary data.</text>
</comment>
<reference evidence="1 2" key="1">
    <citation type="submission" date="2020-02" db="EMBL/GenBank/DDBJ databases">
        <title>Comparative genomics of the hypocrealean fungal genus Beauvera.</title>
        <authorList>
            <person name="Showalter D.N."/>
            <person name="Bushley K.E."/>
            <person name="Rehner S.A."/>
        </authorList>
    </citation>
    <scope>NUCLEOTIDE SEQUENCE [LARGE SCALE GENOMIC DNA]</scope>
    <source>
        <strain evidence="1 2">ARSEF4384</strain>
    </source>
</reference>